<organism evidence="2 3">
    <name type="scientific">Caldanaerobacter subterraneus subsp. yonseiensis KB-1</name>
    <dbReference type="NCBI Taxonomy" id="1388761"/>
    <lineage>
        <taxon>Bacteria</taxon>
        <taxon>Bacillati</taxon>
        <taxon>Bacillota</taxon>
        <taxon>Clostridia</taxon>
        <taxon>Thermoanaerobacterales</taxon>
        <taxon>Thermoanaerobacteraceae</taxon>
        <taxon>Caldanaerobacter</taxon>
    </lineage>
</organism>
<name>U5CRI8_CALSX</name>
<dbReference type="PATRIC" id="fig|1388761.3.peg.1101"/>
<keyword evidence="1" id="KW-0175">Coiled coil</keyword>
<protein>
    <submittedName>
        <fullName evidence="2">Uncharacterized protein</fullName>
    </submittedName>
</protein>
<evidence type="ECO:0000256" key="1">
    <source>
        <dbReference type="SAM" id="Coils"/>
    </source>
</evidence>
<gene>
    <name evidence="2" type="ORF">O163_05510</name>
</gene>
<dbReference type="RefSeq" id="WP_022587682.1">
    <property type="nucleotide sequence ID" value="NZ_AXDC01000012.1"/>
</dbReference>
<proteinExistence type="predicted"/>
<dbReference type="EMBL" id="AXDC01000012">
    <property type="protein sequence ID" value="ERM92369.1"/>
    <property type="molecule type" value="Genomic_DNA"/>
</dbReference>
<dbReference type="Proteomes" id="UP000016856">
    <property type="component" value="Unassembled WGS sequence"/>
</dbReference>
<evidence type="ECO:0000313" key="3">
    <source>
        <dbReference type="Proteomes" id="UP000016856"/>
    </source>
</evidence>
<dbReference type="AlphaFoldDB" id="U5CRI8"/>
<reference evidence="2 3" key="1">
    <citation type="journal article" date="2013" name="Genome Announc.">
        <title>Draft Genome Sequence of an Anaerobic and Extremophilic Bacterium, Caldanaerobacter yonseiensis, Isolated from a Geothermal Hot Stream.</title>
        <authorList>
            <person name="Lee S.J."/>
            <person name="Lee Y.J."/>
            <person name="Park G.S."/>
            <person name="Kim B.C."/>
            <person name="Lee S.J."/>
            <person name="Shin J.H."/>
            <person name="Lee D.W."/>
        </authorList>
    </citation>
    <scope>NUCLEOTIDE SEQUENCE [LARGE SCALE GENOMIC DNA]</scope>
    <source>
        <strain evidence="2 3">KB-1</strain>
    </source>
</reference>
<dbReference type="Pfam" id="PF09670">
    <property type="entry name" value="Cas_Cas02710"/>
    <property type="match status" value="1"/>
</dbReference>
<sequence length="450" mass="53614">MKKILFSFVGEQDPVSEKTDEEGSIVTLYRYIKPDYVYLFPTARGVNVKSDTEGHARETEKWIKDVVDENAKIYIRPVSFNPVVYRDILSKMEVEIRKILEELNNLNEDYEIHLNHSSGTPQLKNSWLLLAYARHIPNPRIWQVLNPQFARPEERVEEIKIDFIEEKNIIQGIYKYAGQGFFGVVKREAERLKEISVNSFQKYRSEMIADIFAAYEDWDLIKYKEAYEKIAKVHREYVNSHDLKELVELLERQKEYLKELSRDTDKETMYNLVDLYYNARRRFERDDYTESVARFWRIYEGTLYWYMRKYYNIEPTDLDKSENTELAREIKGTFKPPKNSLSIFVAERVIEEVLEDKRFKNFLESEVEVVRSASHQKIKIQKILSELREKRNNSIVAHGMKPVQQIDAENAMIVCKELIEKIVVKEMKYDIDSYPFKREDVEKVIRNLVG</sequence>
<comment type="caution">
    <text evidence="2">The sequence shown here is derived from an EMBL/GenBank/DDBJ whole genome shotgun (WGS) entry which is preliminary data.</text>
</comment>
<evidence type="ECO:0000313" key="2">
    <source>
        <dbReference type="EMBL" id="ERM92369.1"/>
    </source>
</evidence>
<feature type="coiled-coil region" evidence="1">
    <location>
        <begin position="89"/>
        <end position="116"/>
    </location>
</feature>
<accession>U5CRI8</accession>